<dbReference type="SMART" id="SM00316">
    <property type="entry name" value="S1"/>
    <property type="match status" value="4"/>
</dbReference>
<comment type="caution">
    <text evidence="5">The sequence shown here is derived from an EMBL/GenBank/DDBJ whole genome shotgun (WGS) entry which is preliminary data.</text>
</comment>
<dbReference type="InterPro" id="IPR003029">
    <property type="entry name" value="S1_domain"/>
</dbReference>
<dbReference type="Proteomes" id="UP000029643">
    <property type="component" value="Unassembled WGS sequence"/>
</dbReference>
<evidence type="ECO:0000256" key="1">
    <source>
        <dbReference type="ARBA" id="ARBA00006767"/>
    </source>
</evidence>
<feature type="domain" description="S1 motif" evidence="4">
    <location>
        <begin position="582"/>
        <end position="648"/>
    </location>
</feature>
<accession>A0A090X484</accession>
<dbReference type="Gene3D" id="2.40.50.140">
    <property type="entry name" value="Nucleic acid-binding proteins"/>
    <property type="match status" value="3"/>
</dbReference>
<name>A0A090X484_9FLAO</name>
<dbReference type="RefSeq" id="WP_052415782.1">
    <property type="nucleotide sequence ID" value="NZ_BBNU01000001.1"/>
</dbReference>
<dbReference type="CDD" id="cd05688">
    <property type="entry name" value="S1_RPS1_repeat_ec3"/>
    <property type="match status" value="1"/>
</dbReference>
<feature type="domain" description="S1 motif" evidence="4">
    <location>
        <begin position="754"/>
        <end position="819"/>
    </location>
</feature>
<dbReference type="CDD" id="cd04465">
    <property type="entry name" value="S1_RPS1_repeat_ec2_hs2"/>
    <property type="match status" value="1"/>
</dbReference>
<dbReference type="InterPro" id="IPR050437">
    <property type="entry name" value="Ribos_protein_bS1-like"/>
</dbReference>
<dbReference type="InterPro" id="IPR035104">
    <property type="entry name" value="Ribosomal_protein_S1-like"/>
</dbReference>
<keyword evidence="2 5" id="KW-0689">Ribosomal protein</keyword>
<evidence type="ECO:0000259" key="4">
    <source>
        <dbReference type="PROSITE" id="PS50126"/>
    </source>
</evidence>
<comment type="similarity">
    <text evidence="1">Belongs to the bacterial ribosomal protein bS1 family.</text>
</comment>
<evidence type="ECO:0000256" key="3">
    <source>
        <dbReference type="ARBA" id="ARBA00023274"/>
    </source>
</evidence>
<dbReference type="Pfam" id="PF00575">
    <property type="entry name" value="S1"/>
    <property type="match status" value="4"/>
</dbReference>
<dbReference type="PANTHER" id="PTHR10724:SF7">
    <property type="entry name" value="SMALL RIBOSOMAL SUBUNIT PROTEIN BS1C"/>
    <property type="match status" value="1"/>
</dbReference>
<dbReference type="GO" id="GO:0006412">
    <property type="term" value="P:translation"/>
    <property type="evidence" value="ECO:0007669"/>
    <property type="project" value="TreeGrafter"/>
</dbReference>
<reference evidence="5" key="1">
    <citation type="journal article" date="2014" name="Genome Announc.">
        <title>Draft Genome Sequences of Marine Flavobacterium Algibacter lectus Strains SS8 and NR4.</title>
        <authorList>
            <person name="Takatani N."/>
            <person name="Nakanishi M."/>
            <person name="Meirelles P."/>
            <person name="Mino S."/>
            <person name="Suda W."/>
            <person name="Oshima K."/>
            <person name="Hattori M."/>
            <person name="Ohkuma M."/>
            <person name="Hosokawa M."/>
            <person name="Miyashita K."/>
            <person name="Thompson F.L."/>
            <person name="Niwa A."/>
            <person name="Sawabe T."/>
            <person name="Sawabe T."/>
        </authorList>
    </citation>
    <scope>NUCLEOTIDE SEQUENCE [LARGE SCALE GENOMIC DNA]</scope>
    <source>
        <strain evidence="5">JCM 19274</strain>
    </source>
</reference>
<dbReference type="InterPro" id="IPR012340">
    <property type="entry name" value="NA-bd_OB-fold"/>
</dbReference>
<organism evidence="5 6">
    <name type="scientific">Algibacter lectus</name>
    <dbReference type="NCBI Taxonomy" id="221126"/>
    <lineage>
        <taxon>Bacteria</taxon>
        <taxon>Pseudomonadati</taxon>
        <taxon>Bacteroidota</taxon>
        <taxon>Flavobacteriia</taxon>
        <taxon>Flavobacteriales</taxon>
        <taxon>Flavobacteriaceae</taxon>
        <taxon>Algibacter</taxon>
    </lineage>
</organism>
<evidence type="ECO:0000256" key="2">
    <source>
        <dbReference type="ARBA" id="ARBA00022980"/>
    </source>
</evidence>
<gene>
    <name evidence="5" type="ORF">JCM19274_5050</name>
</gene>
<dbReference type="SUPFAM" id="SSF50249">
    <property type="entry name" value="Nucleic acid-binding proteins"/>
    <property type="match status" value="4"/>
</dbReference>
<protein>
    <submittedName>
        <fullName evidence="5">SSU ribosomal protein S1p</fullName>
    </submittedName>
</protein>
<dbReference type="GO" id="GO:0003729">
    <property type="term" value="F:mRNA binding"/>
    <property type="evidence" value="ECO:0007669"/>
    <property type="project" value="TreeGrafter"/>
</dbReference>
<evidence type="ECO:0000313" key="6">
    <source>
        <dbReference type="Proteomes" id="UP000029643"/>
    </source>
</evidence>
<feature type="domain" description="S1 motif" evidence="4">
    <location>
        <begin position="669"/>
        <end position="737"/>
    </location>
</feature>
<sequence>MFETALNLHNPKDKRSHSILRFFSEDLTEGEKIEFVRAIFNRGSWTLSTEISRSSNSDELNLETKNILKQILEDWVQKRIEHSKSRLTSETKNPYVPKKYSYEFREAIIAIKDLNFHEDLLLIIEKFINGCHTAYLDKFVNRAFWLAIDEFNTKELEAFFLHFSRLYIKNDSENIGHFLYIFLRNLAYSTKIFFLSESFSTSLVELSQKIKAFDDYKNYSSLISVLLIDFIRLKELDLSKTEYNRMILPTMNRLEKGNLDNLELFSFLNKFNYEFKGYNFKDDIDSLLYSIEVNLNKIKGDLDSTKKAILHHFVKSSDEYLELLVFQLGFLEEPSRHIELKRFINLIDRLRTSFMEVMWFKEYDNFVPIKGRILSALPDGFGVELDTCYISEFLERKNFPELEKDEFIKENLVGFANKKTFKKNTDLNEFHTYLENNKEKKNYKNANAESISQINLFQISGVNYSSSNKGSVLNLMPFSESIYNLVYGYRIKSFFSCVDIFLANEACDLLGVVSPFGSRQNSQIFSRMLPSLLKPEIKLDLNQDEFWKILEFHRPHIFHETFIKIRDNQKRFKKLTEIYEEDKIVQGIIQSTTKGGFYVIIEGYQTFLPGSQIQHYGTPDYDSYINKTMEFKIVKIYHEYKSVVISHIAVNEEENSNKRKNLISKLKKGLILTGIAKNITSYGVFIDLGGIDGLIYINDLSWSRVEHPSDVVSLGEEIQVIVIDFDLENNKIELGLKQLKPHPWDSVSSKIFKGNTVKGKISKLLNAGAIIEIMPGVEGLAHISNISNTLYSHLKVGEEILVKVIFVDPSKKKLRFSLNFTERTYSSRDNFLEFVKKLRVGDILDGIVVKKNNGTGIIKIEPSNTIAAICPSRHMKNKNGELAEIRDKTKFKLLEIDKRKSRLIVSHTVTLNPRS</sequence>
<dbReference type="EMBL" id="BBNU01000001">
    <property type="protein sequence ID" value="GAL77337.1"/>
    <property type="molecule type" value="Genomic_DNA"/>
</dbReference>
<dbReference type="GO" id="GO:0022627">
    <property type="term" value="C:cytosolic small ribosomal subunit"/>
    <property type="evidence" value="ECO:0007669"/>
    <property type="project" value="TreeGrafter"/>
</dbReference>
<dbReference type="GO" id="GO:0003735">
    <property type="term" value="F:structural constituent of ribosome"/>
    <property type="evidence" value="ECO:0007669"/>
    <property type="project" value="TreeGrafter"/>
</dbReference>
<keyword evidence="3" id="KW-0687">Ribonucleoprotein</keyword>
<evidence type="ECO:0000313" key="5">
    <source>
        <dbReference type="EMBL" id="GAL77337.1"/>
    </source>
</evidence>
<dbReference type="PROSITE" id="PS50126">
    <property type="entry name" value="S1"/>
    <property type="match status" value="4"/>
</dbReference>
<dbReference type="AlphaFoldDB" id="A0A090X484"/>
<dbReference type="PRINTS" id="PR00681">
    <property type="entry name" value="RIBOSOMALS1"/>
</dbReference>
<proteinExistence type="inferred from homology"/>
<dbReference type="PANTHER" id="PTHR10724">
    <property type="entry name" value="30S RIBOSOMAL PROTEIN S1"/>
    <property type="match status" value="1"/>
</dbReference>
<feature type="domain" description="S1 motif" evidence="4">
    <location>
        <begin position="841"/>
        <end position="908"/>
    </location>
</feature>